<feature type="region of interest" description="Disordered" evidence="1">
    <location>
        <begin position="300"/>
        <end position="387"/>
    </location>
</feature>
<organism evidence="3 4">
    <name type="scientific">Colletotrichum asianum</name>
    <dbReference type="NCBI Taxonomy" id="702518"/>
    <lineage>
        <taxon>Eukaryota</taxon>
        <taxon>Fungi</taxon>
        <taxon>Dikarya</taxon>
        <taxon>Ascomycota</taxon>
        <taxon>Pezizomycotina</taxon>
        <taxon>Sordariomycetes</taxon>
        <taxon>Hypocreomycetidae</taxon>
        <taxon>Glomerellales</taxon>
        <taxon>Glomerellaceae</taxon>
        <taxon>Colletotrichum</taxon>
        <taxon>Colletotrichum gloeosporioides species complex</taxon>
    </lineage>
</organism>
<dbReference type="PANTHER" id="PTHR31735:SF1">
    <property type="entry name" value="VACUOLAR MEMBRANE PROTEIN YPL162C"/>
    <property type="match status" value="1"/>
</dbReference>
<feature type="transmembrane region" description="Helical" evidence="2">
    <location>
        <begin position="77"/>
        <end position="99"/>
    </location>
</feature>
<feature type="compositionally biased region" description="Basic and acidic residues" evidence="1">
    <location>
        <begin position="375"/>
        <end position="387"/>
    </location>
</feature>
<feature type="transmembrane region" description="Helical" evidence="2">
    <location>
        <begin position="229"/>
        <end position="249"/>
    </location>
</feature>
<sequence>MAPPPPYAIATGAQDALPTSTLAAALAAAATTTMIPLTNPAAAETMADVVATAVTSAAAATATAAMKEGGGNGECSLLGSFALIVQAALGGLALLSLVYKRWRERPQRPVKIWFFDVSKQVFGSVLVHIANVFMSMLTSGRFSVTLDPATTANVRRLVTREEDYTPNPCSFYLLNLAIDTTIGIPILIVLLRVLTGLVAYTPMGKPAESIKSGNYGNPPNAWWWLKQSVIYFCGLFGMKLCVLMIFLLLPWISRVGDWALRWTEGNEQLQIFFVMMFFPLIMNALQYYIIDSFIKQPQTEHERLPDEDPEWSSRHAAVSPYDDADEASDNDTDSDDGGSLRLKKAKHADDAEYDPDTDGDAPTVIGSSSSRTNHQRKDISAELFPKE</sequence>
<accession>A0A8H3ZZD0</accession>
<evidence type="ECO:0000313" key="4">
    <source>
        <dbReference type="Proteomes" id="UP000434172"/>
    </source>
</evidence>
<keyword evidence="2" id="KW-0472">Membrane</keyword>
<keyword evidence="2" id="KW-0812">Transmembrane</keyword>
<name>A0A8H3ZZD0_9PEZI</name>
<dbReference type="Pfam" id="PF12400">
    <property type="entry name" value="STIMATE"/>
    <property type="match status" value="1"/>
</dbReference>
<gene>
    <name evidence="3" type="ORF">GQ607_000561</name>
</gene>
<dbReference type="PANTHER" id="PTHR31735">
    <property type="entry name" value="VACUOLAR MEMBRANE PROTEIN YPL162C"/>
    <property type="match status" value="1"/>
</dbReference>
<comment type="caution">
    <text evidence="3">The sequence shown here is derived from an EMBL/GenBank/DDBJ whole genome shotgun (WGS) entry which is preliminary data.</text>
</comment>
<dbReference type="OrthoDB" id="431202at2759"/>
<dbReference type="GO" id="GO:0016020">
    <property type="term" value="C:membrane"/>
    <property type="evidence" value="ECO:0007669"/>
    <property type="project" value="TreeGrafter"/>
</dbReference>
<feature type="transmembrane region" description="Helical" evidence="2">
    <location>
        <begin position="269"/>
        <end position="290"/>
    </location>
</feature>
<evidence type="ECO:0000313" key="3">
    <source>
        <dbReference type="EMBL" id="KAF0332545.1"/>
    </source>
</evidence>
<feature type="transmembrane region" description="Helical" evidence="2">
    <location>
        <begin position="182"/>
        <end position="201"/>
    </location>
</feature>
<dbReference type="AlphaFoldDB" id="A0A8H3ZZD0"/>
<keyword evidence="2" id="KW-1133">Transmembrane helix</keyword>
<keyword evidence="4" id="KW-1185">Reference proteome</keyword>
<dbReference type="InterPro" id="IPR022127">
    <property type="entry name" value="STIMATE/YPL162C"/>
</dbReference>
<reference evidence="3 4" key="1">
    <citation type="submission" date="2019-12" db="EMBL/GenBank/DDBJ databases">
        <title>A genome sequence resource for the geographically widespread anthracnose pathogen Colletotrichum asianum.</title>
        <authorList>
            <person name="Meng Y."/>
        </authorList>
    </citation>
    <scope>NUCLEOTIDE SEQUENCE [LARGE SCALE GENOMIC DNA]</scope>
    <source>
        <strain evidence="3 4">ICMP 18580</strain>
    </source>
</reference>
<dbReference type="EMBL" id="WOWK01000001">
    <property type="protein sequence ID" value="KAF0332545.1"/>
    <property type="molecule type" value="Genomic_DNA"/>
</dbReference>
<feature type="transmembrane region" description="Helical" evidence="2">
    <location>
        <begin position="120"/>
        <end position="138"/>
    </location>
</feature>
<evidence type="ECO:0000256" key="1">
    <source>
        <dbReference type="SAM" id="MobiDB-lite"/>
    </source>
</evidence>
<evidence type="ECO:0008006" key="5">
    <source>
        <dbReference type="Google" id="ProtNLM"/>
    </source>
</evidence>
<evidence type="ECO:0000256" key="2">
    <source>
        <dbReference type="SAM" id="Phobius"/>
    </source>
</evidence>
<dbReference type="Proteomes" id="UP000434172">
    <property type="component" value="Unassembled WGS sequence"/>
</dbReference>
<feature type="compositionally biased region" description="Acidic residues" evidence="1">
    <location>
        <begin position="322"/>
        <end position="336"/>
    </location>
</feature>
<proteinExistence type="predicted"/>
<protein>
    <recommendedName>
        <fullName evidence="5">Vacuolar membrane protein</fullName>
    </recommendedName>
</protein>